<accession>A0AAE1Y4P4</accession>
<sequence length="107" mass="12217">MRCSLRNQVRHPQEAVVTYEPEVPTDIVPVLRRSARVSHAPDRYGFLGLTGQLDNDPKTYGEAMSDIDSDKWLEAMKFEMDSMERVRSLCIQEDQWELSCVSGALRG</sequence>
<proteinExistence type="predicted"/>
<name>A0AAE1Y4P4_9LAMI</name>
<dbReference type="Proteomes" id="UP001293254">
    <property type="component" value="Unassembled WGS sequence"/>
</dbReference>
<keyword evidence="2" id="KW-1185">Reference proteome</keyword>
<evidence type="ECO:0000313" key="1">
    <source>
        <dbReference type="EMBL" id="KAK4423058.1"/>
    </source>
</evidence>
<comment type="caution">
    <text evidence="1">The sequence shown here is derived from an EMBL/GenBank/DDBJ whole genome shotgun (WGS) entry which is preliminary data.</text>
</comment>
<reference evidence="1" key="1">
    <citation type="submission" date="2020-06" db="EMBL/GenBank/DDBJ databases">
        <authorList>
            <person name="Li T."/>
            <person name="Hu X."/>
            <person name="Zhang T."/>
            <person name="Song X."/>
            <person name="Zhang H."/>
            <person name="Dai N."/>
            <person name="Sheng W."/>
            <person name="Hou X."/>
            <person name="Wei L."/>
        </authorList>
    </citation>
    <scope>NUCLEOTIDE SEQUENCE</scope>
    <source>
        <strain evidence="1">3651</strain>
        <tissue evidence="1">Leaf</tissue>
    </source>
</reference>
<gene>
    <name evidence="1" type="ORF">Salat_1888400</name>
</gene>
<dbReference type="EMBL" id="JACGWO010000007">
    <property type="protein sequence ID" value="KAK4423058.1"/>
    <property type="molecule type" value="Genomic_DNA"/>
</dbReference>
<reference evidence="1" key="2">
    <citation type="journal article" date="2024" name="Plant">
        <title>Genomic evolution and insights into agronomic trait innovations of Sesamum species.</title>
        <authorList>
            <person name="Miao H."/>
            <person name="Wang L."/>
            <person name="Qu L."/>
            <person name="Liu H."/>
            <person name="Sun Y."/>
            <person name="Le M."/>
            <person name="Wang Q."/>
            <person name="Wei S."/>
            <person name="Zheng Y."/>
            <person name="Lin W."/>
            <person name="Duan Y."/>
            <person name="Cao H."/>
            <person name="Xiong S."/>
            <person name="Wang X."/>
            <person name="Wei L."/>
            <person name="Li C."/>
            <person name="Ma Q."/>
            <person name="Ju M."/>
            <person name="Zhao R."/>
            <person name="Li G."/>
            <person name="Mu C."/>
            <person name="Tian Q."/>
            <person name="Mei H."/>
            <person name="Zhang T."/>
            <person name="Gao T."/>
            <person name="Zhang H."/>
        </authorList>
    </citation>
    <scope>NUCLEOTIDE SEQUENCE</scope>
    <source>
        <strain evidence="1">3651</strain>
    </source>
</reference>
<organism evidence="1 2">
    <name type="scientific">Sesamum alatum</name>
    <dbReference type="NCBI Taxonomy" id="300844"/>
    <lineage>
        <taxon>Eukaryota</taxon>
        <taxon>Viridiplantae</taxon>
        <taxon>Streptophyta</taxon>
        <taxon>Embryophyta</taxon>
        <taxon>Tracheophyta</taxon>
        <taxon>Spermatophyta</taxon>
        <taxon>Magnoliopsida</taxon>
        <taxon>eudicotyledons</taxon>
        <taxon>Gunneridae</taxon>
        <taxon>Pentapetalae</taxon>
        <taxon>asterids</taxon>
        <taxon>lamiids</taxon>
        <taxon>Lamiales</taxon>
        <taxon>Pedaliaceae</taxon>
        <taxon>Sesamum</taxon>
    </lineage>
</organism>
<evidence type="ECO:0000313" key="2">
    <source>
        <dbReference type="Proteomes" id="UP001293254"/>
    </source>
</evidence>
<protein>
    <submittedName>
        <fullName evidence="1">Uncharacterized protein</fullName>
    </submittedName>
</protein>
<dbReference type="AlphaFoldDB" id="A0AAE1Y4P4"/>